<name>A0AAN8KEV8_PATCE</name>
<dbReference type="SUPFAM" id="SSF47473">
    <property type="entry name" value="EF-hand"/>
    <property type="match status" value="1"/>
</dbReference>
<accession>A0AAN8KEV8</accession>
<dbReference type="InterPro" id="IPR011992">
    <property type="entry name" value="EF-hand-dom_pair"/>
</dbReference>
<organism evidence="2 3">
    <name type="scientific">Patella caerulea</name>
    <name type="common">Rayed Mediterranean limpet</name>
    <dbReference type="NCBI Taxonomy" id="87958"/>
    <lineage>
        <taxon>Eukaryota</taxon>
        <taxon>Metazoa</taxon>
        <taxon>Spiralia</taxon>
        <taxon>Lophotrochozoa</taxon>
        <taxon>Mollusca</taxon>
        <taxon>Gastropoda</taxon>
        <taxon>Patellogastropoda</taxon>
        <taxon>Patelloidea</taxon>
        <taxon>Patellidae</taxon>
        <taxon>Patella</taxon>
    </lineage>
</organism>
<reference evidence="2 3" key="1">
    <citation type="submission" date="2024-01" db="EMBL/GenBank/DDBJ databases">
        <title>The genome of the rayed Mediterranean limpet Patella caerulea (Linnaeus, 1758).</title>
        <authorList>
            <person name="Anh-Thu Weber A."/>
            <person name="Halstead-Nussloch G."/>
        </authorList>
    </citation>
    <scope>NUCLEOTIDE SEQUENCE [LARGE SCALE GENOMIC DNA]</scope>
    <source>
        <strain evidence="2">AATW-2023a</strain>
        <tissue evidence="2">Whole specimen</tissue>
    </source>
</reference>
<evidence type="ECO:0000256" key="1">
    <source>
        <dbReference type="SAM" id="MobiDB-lite"/>
    </source>
</evidence>
<proteinExistence type="predicted"/>
<sequence>MSGCLSSPRKRNRPLPTMSESSSHVNGNNSVVDESVTDTSEKPRIFGPYTRHLLEIFERYAKDGRLSLCNVVSAFHDLNLYPSHSQVHQMVHCAVEYGSPCVANNITFGEFCVLVEELQHHYIKKLDF</sequence>
<gene>
    <name evidence="2" type="ORF">SNE40_001594</name>
</gene>
<dbReference type="GO" id="GO:0005886">
    <property type="term" value="C:plasma membrane"/>
    <property type="evidence" value="ECO:0007669"/>
    <property type="project" value="TreeGrafter"/>
</dbReference>
<keyword evidence="3" id="KW-1185">Reference proteome</keyword>
<dbReference type="PANTHER" id="PTHR36300">
    <property type="entry name" value="RAW, ISOFORM A"/>
    <property type="match status" value="1"/>
</dbReference>
<dbReference type="PANTHER" id="PTHR36300:SF1">
    <property type="entry name" value="RAW, ISOFORM A"/>
    <property type="match status" value="1"/>
</dbReference>
<dbReference type="Proteomes" id="UP001347796">
    <property type="component" value="Unassembled WGS sequence"/>
</dbReference>
<evidence type="ECO:0000313" key="3">
    <source>
        <dbReference type="Proteomes" id="UP001347796"/>
    </source>
</evidence>
<protein>
    <submittedName>
        <fullName evidence="2">Uncharacterized protein</fullName>
    </submittedName>
</protein>
<feature type="compositionally biased region" description="Low complexity" evidence="1">
    <location>
        <begin position="19"/>
        <end position="32"/>
    </location>
</feature>
<evidence type="ECO:0000313" key="2">
    <source>
        <dbReference type="EMBL" id="KAK6196354.1"/>
    </source>
</evidence>
<comment type="caution">
    <text evidence="2">The sequence shown here is derived from an EMBL/GenBank/DDBJ whole genome shotgun (WGS) entry which is preliminary data.</text>
</comment>
<dbReference type="AlphaFoldDB" id="A0AAN8KEV8"/>
<dbReference type="EMBL" id="JAZGQO010000001">
    <property type="protein sequence ID" value="KAK6196354.1"/>
    <property type="molecule type" value="Genomic_DNA"/>
</dbReference>
<feature type="region of interest" description="Disordered" evidence="1">
    <location>
        <begin position="1"/>
        <end position="39"/>
    </location>
</feature>